<proteinExistence type="inferred from homology"/>
<dbReference type="InterPro" id="IPR002347">
    <property type="entry name" value="SDR_fam"/>
</dbReference>
<dbReference type="SUPFAM" id="SSF51735">
    <property type="entry name" value="NAD(P)-binding Rossmann-fold domains"/>
    <property type="match status" value="1"/>
</dbReference>
<dbReference type="PANTHER" id="PTHR24321">
    <property type="entry name" value="DEHYDROGENASES, SHORT CHAIN"/>
    <property type="match status" value="1"/>
</dbReference>
<dbReference type="Gene3D" id="3.40.50.720">
    <property type="entry name" value="NAD(P)-binding Rossmann-like Domain"/>
    <property type="match status" value="1"/>
</dbReference>
<comment type="similarity">
    <text evidence="1">Belongs to the short-chain dehydrogenases/reductases (SDR) family.</text>
</comment>
<comment type="caution">
    <text evidence="3">The sequence shown here is derived from an EMBL/GenBank/DDBJ whole genome shotgun (WGS) entry which is preliminary data.</text>
</comment>
<dbReference type="CDD" id="cd05233">
    <property type="entry name" value="SDR_c"/>
    <property type="match status" value="1"/>
</dbReference>
<keyword evidence="2" id="KW-0560">Oxidoreductase</keyword>
<protein>
    <submittedName>
        <fullName evidence="3">SDR family oxidoreductase</fullName>
    </submittedName>
</protein>
<dbReference type="Pfam" id="PF13561">
    <property type="entry name" value="adh_short_C2"/>
    <property type="match status" value="1"/>
</dbReference>
<dbReference type="EMBL" id="JABCJE010000006">
    <property type="protein sequence ID" value="NVO24438.1"/>
    <property type="molecule type" value="Genomic_DNA"/>
</dbReference>
<dbReference type="PANTHER" id="PTHR24321:SF15">
    <property type="entry name" value="OXIDOREDUCTASE UCPA"/>
    <property type="match status" value="1"/>
</dbReference>
<evidence type="ECO:0000313" key="3">
    <source>
        <dbReference type="EMBL" id="NVO24438.1"/>
    </source>
</evidence>
<dbReference type="PRINTS" id="PR00080">
    <property type="entry name" value="SDRFAMILY"/>
</dbReference>
<sequence>MSGRMKGKRVAVIGAGSVGAGWGNGKAAAVLYAREGAEVLCVDRSLSAAGETAALIIAEGGTAHTFAGEMTDPLAATAMAGAAMTQMGGLDVLHFNIGTSVKGGLDDTDFADWQRVFSINLDAAFHATKACVPHMGAGSAIVYISSLAGLNNGPYRYIGYEASKAALQRFARSIAIEYAPRGIRANTVVPGMIDTPHVAAMIAPGQNMETVRAARAAQVPLKRQGTAWDIAEAALFLASDAAGFITGVDLRVDGGMGTLMGTSAS</sequence>
<dbReference type="RefSeq" id="WP_177158174.1">
    <property type="nucleotide sequence ID" value="NZ_JABCJE010000006.1"/>
</dbReference>
<dbReference type="GO" id="GO:0016491">
    <property type="term" value="F:oxidoreductase activity"/>
    <property type="evidence" value="ECO:0007669"/>
    <property type="project" value="UniProtKB-KW"/>
</dbReference>
<reference evidence="3 4" key="1">
    <citation type="submission" date="2020-04" db="EMBL/GenBank/DDBJ databases">
        <title>Donghicola sp., a member of the Rhodobacteraceae family isolated from mangrove forest in Thailand.</title>
        <authorList>
            <person name="Charoenyingcharoen P."/>
            <person name="Yukphan P."/>
        </authorList>
    </citation>
    <scope>NUCLEOTIDE SEQUENCE [LARGE SCALE GENOMIC DNA]</scope>
    <source>
        <strain evidence="3 4">B5-SW-15</strain>
    </source>
</reference>
<name>A0A850QBX0_9RHOB</name>
<dbReference type="AlphaFoldDB" id="A0A850QBX0"/>
<accession>A0A850QBX0</accession>
<organism evidence="3 4">
    <name type="scientific">Donghicola mangrovi</name>
    <dbReference type="NCBI Taxonomy" id="2729614"/>
    <lineage>
        <taxon>Bacteria</taxon>
        <taxon>Pseudomonadati</taxon>
        <taxon>Pseudomonadota</taxon>
        <taxon>Alphaproteobacteria</taxon>
        <taxon>Rhodobacterales</taxon>
        <taxon>Roseobacteraceae</taxon>
        <taxon>Donghicola</taxon>
    </lineage>
</organism>
<dbReference type="InterPro" id="IPR036291">
    <property type="entry name" value="NAD(P)-bd_dom_sf"/>
</dbReference>
<dbReference type="Proteomes" id="UP000592216">
    <property type="component" value="Unassembled WGS sequence"/>
</dbReference>
<evidence type="ECO:0000256" key="1">
    <source>
        <dbReference type="ARBA" id="ARBA00006484"/>
    </source>
</evidence>
<gene>
    <name evidence="3" type="ORF">HJ536_13810</name>
</gene>
<dbReference type="FunFam" id="3.40.50.720:FF:000084">
    <property type="entry name" value="Short-chain dehydrogenase reductase"/>
    <property type="match status" value="1"/>
</dbReference>
<dbReference type="PRINTS" id="PR00081">
    <property type="entry name" value="GDHRDH"/>
</dbReference>
<evidence type="ECO:0000313" key="4">
    <source>
        <dbReference type="Proteomes" id="UP000592216"/>
    </source>
</evidence>
<evidence type="ECO:0000256" key="2">
    <source>
        <dbReference type="ARBA" id="ARBA00023002"/>
    </source>
</evidence>